<gene>
    <name evidence="3" type="ORF">K469DRAFT_664384</name>
</gene>
<evidence type="ECO:0000259" key="2">
    <source>
        <dbReference type="Pfam" id="PF26616"/>
    </source>
</evidence>
<name>A0A6A6E5Y2_9PEZI</name>
<dbReference type="Proteomes" id="UP000800200">
    <property type="component" value="Unassembled WGS sequence"/>
</dbReference>
<feature type="domain" description="CorA-like transporter" evidence="2">
    <location>
        <begin position="6"/>
        <end position="279"/>
    </location>
</feature>
<dbReference type="InterPro" id="IPR058257">
    <property type="entry name" value="CorA-like_dom"/>
</dbReference>
<proteinExistence type="predicted"/>
<evidence type="ECO:0000313" key="3">
    <source>
        <dbReference type="EMBL" id="KAF2186405.1"/>
    </source>
</evidence>
<keyword evidence="1" id="KW-0472">Membrane</keyword>
<feature type="transmembrane region" description="Helical" evidence="1">
    <location>
        <begin position="561"/>
        <end position="584"/>
    </location>
</feature>
<protein>
    <recommendedName>
        <fullName evidence="2">CorA-like transporter domain-containing protein</fullName>
    </recommendedName>
</protein>
<keyword evidence="1" id="KW-1133">Transmembrane helix</keyword>
<organism evidence="3 4">
    <name type="scientific">Zopfia rhizophila CBS 207.26</name>
    <dbReference type="NCBI Taxonomy" id="1314779"/>
    <lineage>
        <taxon>Eukaryota</taxon>
        <taxon>Fungi</taxon>
        <taxon>Dikarya</taxon>
        <taxon>Ascomycota</taxon>
        <taxon>Pezizomycotina</taxon>
        <taxon>Dothideomycetes</taxon>
        <taxon>Dothideomycetes incertae sedis</taxon>
        <taxon>Zopfiaceae</taxon>
        <taxon>Zopfia</taxon>
    </lineage>
</organism>
<dbReference type="OrthoDB" id="5396681at2759"/>
<evidence type="ECO:0000256" key="1">
    <source>
        <dbReference type="SAM" id="Phobius"/>
    </source>
</evidence>
<keyword evidence="1" id="KW-0812">Transmembrane</keyword>
<accession>A0A6A6E5Y2</accession>
<keyword evidence="4" id="KW-1185">Reference proteome</keyword>
<dbReference type="EMBL" id="ML994630">
    <property type="protein sequence ID" value="KAF2186405.1"/>
    <property type="molecule type" value="Genomic_DNA"/>
</dbReference>
<dbReference type="AlphaFoldDB" id="A0A6A6E5Y2"/>
<dbReference type="Pfam" id="PF26616">
    <property type="entry name" value="CorA-like"/>
    <property type="match status" value="1"/>
</dbReference>
<feature type="transmembrane region" description="Helical" evidence="1">
    <location>
        <begin position="453"/>
        <end position="476"/>
    </location>
</feature>
<feature type="transmembrane region" description="Helical" evidence="1">
    <location>
        <begin position="521"/>
        <end position="540"/>
    </location>
</feature>
<evidence type="ECO:0000313" key="4">
    <source>
        <dbReference type="Proteomes" id="UP000800200"/>
    </source>
</evidence>
<reference evidence="3" key="1">
    <citation type="journal article" date="2020" name="Stud. Mycol.">
        <title>101 Dothideomycetes genomes: a test case for predicting lifestyles and emergence of pathogens.</title>
        <authorList>
            <person name="Haridas S."/>
            <person name="Albert R."/>
            <person name="Binder M."/>
            <person name="Bloem J."/>
            <person name="Labutti K."/>
            <person name="Salamov A."/>
            <person name="Andreopoulos B."/>
            <person name="Baker S."/>
            <person name="Barry K."/>
            <person name="Bills G."/>
            <person name="Bluhm B."/>
            <person name="Cannon C."/>
            <person name="Castanera R."/>
            <person name="Culley D."/>
            <person name="Daum C."/>
            <person name="Ezra D."/>
            <person name="Gonzalez J."/>
            <person name="Henrissat B."/>
            <person name="Kuo A."/>
            <person name="Liang C."/>
            <person name="Lipzen A."/>
            <person name="Lutzoni F."/>
            <person name="Magnuson J."/>
            <person name="Mondo S."/>
            <person name="Nolan M."/>
            <person name="Ohm R."/>
            <person name="Pangilinan J."/>
            <person name="Park H.-J."/>
            <person name="Ramirez L."/>
            <person name="Alfaro M."/>
            <person name="Sun H."/>
            <person name="Tritt A."/>
            <person name="Yoshinaga Y."/>
            <person name="Zwiers L.-H."/>
            <person name="Turgeon B."/>
            <person name="Goodwin S."/>
            <person name="Spatafora J."/>
            <person name="Crous P."/>
            <person name="Grigoriev I."/>
        </authorList>
    </citation>
    <scope>NUCLEOTIDE SEQUENCE</scope>
    <source>
        <strain evidence="3">CBS 207.26</strain>
    </source>
</reference>
<sequence>MDHLLRSCDGFRTYPQNLIQDDLPEENLKSYSDRLKEQDGRLFCDETEAAIEFIEIGDGDNYIRSCRLKTLSELQHQLNVASEPTHTDPKCRFIFIHASHRKGPLCVSREMLCFAFSYHQVLPQFMDFVFSFENYGSSPSLHLPCFREEDCLDPQQGLQVPELGRSGHQLRICYNLQSVERIRELSDPEWVIQHTAVYQTFDLDTGQSLWIILKGNEVMHHRISKAIKSASSSKFRSFGSAGEAFLSSLLTHSLLCDWAGENWRWYVNDLENELQVLLKKPVLAPIYRSSPVPDLKLSSVSRRAISGLVRARTLNPEIQTPRNSALYIEPEENTAPPSVSSTVPKNAFLSAPQPSSMSETDNIFADLQSLQLLDDKMQEALLVFKQNTEVLQNLRQYYLQVTNCTRFPAEVGLQYQVNIMKFEKRILSVEKDILIHQTRTETLLRRMADRKNLVCFSSNFQIIIAADLIIQLYGLLQYQSFQGSVVTAQKAQGSADRMEVLTMNMNEIAAKTKQDIVSVRVSVLTTLFFLPASVISSFMSTDIIKFNTDGTRNFQHQGLRLFLSITLPLMTLTFLMWYLVYWWAARKDRRYTMPIDI</sequence>